<proteinExistence type="predicted"/>
<evidence type="ECO:0000313" key="3">
    <source>
        <dbReference type="Proteomes" id="UP000479710"/>
    </source>
</evidence>
<sequence>MSASGVMEAVCTARGKQGRRGARVSSSRTATSSPSLAFTGARSWARVGRCHRGGKSPAIDGGWRPRDFASRGGKGEELIHLFGLGRARTTVASNGLPRASRERNKRGEGCPWRKGRRGETAGGELERGVRTGGDHG</sequence>
<feature type="region of interest" description="Disordered" evidence="1">
    <location>
        <begin position="1"/>
        <end position="37"/>
    </location>
</feature>
<keyword evidence="3" id="KW-1185">Reference proteome</keyword>
<accession>A0A6G1FB76</accession>
<dbReference type="EMBL" id="SPHZ02000001">
    <property type="protein sequence ID" value="KAF0934177.1"/>
    <property type="molecule type" value="Genomic_DNA"/>
</dbReference>
<evidence type="ECO:0000256" key="1">
    <source>
        <dbReference type="SAM" id="MobiDB-lite"/>
    </source>
</evidence>
<feature type="compositionally biased region" description="Basic and acidic residues" evidence="1">
    <location>
        <begin position="99"/>
        <end position="108"/>
    </location>
</feature>
<name>A0A6G1FB76_9ORYZ</name>
<feature type="compositionally biased region" description="Basic and acidic residues" evidence="1">
    <location>
        <begin position="124"/>
        <end position="136"/>
    </location>
</feature>
<evidence type="ECO:0000313" key="2">
    <source>
        <dbReference type="EMBL" id="KAF0934177.1"/>
    </source>
</evidence>
<feature type="region of interest" description="Disordered" evidence="1">
    <location>
        <begin position="92"/>
        <end position="136"/>
    </location>
</feature>
<dbReference type="AlphaFoldDB" id="A0A6G1FB76"/>
<organism evidence="2 3">
    <name type="scientific">Oryza meyeriana var. granulata</name>
    <dbReference type="NCBI Taxonomy" id="110450"/>
    <lineage>
        <taxon>Eukaryota</taxon>
        <taxon>Viridiplantae</taxon>
        <taxon>Streptophyta</taxon>
        <taxon>Embryophyta</taxon>
        <taxon>Tracheophyta</taxon>
        <taxon>Spermatophyta</taxon>
        <taxon>Magnoliopsida</taxon>
        <taxon>Liliopsida</taxon>
        <taxon>Poales</taxon>
        <taxon>Poaceae</taxon>
        <taxon>BOP clade</taxon>
        <taxon>Oryzoideae</taxon>
        <taxon>Oryzeae</taxon>
        <taxon>Oryzinae</taxon>
        <taxon>Oryza</taxon>
        <taxon>Oryza meyeriana</taxon>
    </lineage>
</organism>
<comment type="caution">
    <text evidence="2">The sequence shown here is derived from an EMBL/GenBank/DDBJ whole genome shotgun (WGS) entry which is preliminary data.</text>
</comment>
<protein>
    <submittedName>
        <fullName evidence="2">Uncharacterized protein</fullName>
    </submittedName>
</protein>
<gene>
    <name evidence="2" type="ORF">E2562_023437</name>
</gene>
<reference evidence="2 3" key="1">
    <citation type="submission" date="2019-11" db="EMBL/GenBank/DDBJ databases">
        <title>Whole genome sequence of Oryza granulata.</title>
        <authorList>
            <person name="Li W."/>
        </authorList>
    </citation>
    <scope>NUCLEOTIDE SEQUENCE [LARGE SCALE GENOMIC DNA]</scope>
    <source>
        <strain evidence="3">cv. Menghai</strain>
        <tissue evidence="2">Leaf</tissue>
    </source>
</reference>
<dbReference type="Proteomes" id="UP000479710">
    <property type="component" value="Unassembled WGS sequence"/>
</dbReference>
<feature type="compositionally biased region" description="Low complexity" evidence="1">
    <location>
        <begin position="23"/>
        <end position="35"/>
    </location>
</feature>